<keyword evidence="2" id="KW-1185">Reference proteome</keyword>
<accession>A0A3B7MUG1</accession>
<dbReference type="EMBL" id="CP032157">
    <property type="protein sequence ID" value="AXY76710.1"/>
    <property type="molecule type" value="Genomic_DNA"/>
</dbReference>
<protein>
    <recommendedName>
        <fullName evidence="3">Type II toxin-antitoxin system HicB family antitoxin</fullName>
    </recommendedName>
</protein>
<dbReference type="KEGG" id="pseg:D3H65_23140"/>
<gene>
    <name evidence="1" type="ORF">D3H65_23140</name>
</gene>
<name>A0A3B7MUG1_9BACT</name>
<dbReference type="RefSeq" id="WP_119052587.1">
    <property type="nucleotide sequence ID" value="NZ_CP032157.1"/>
</dbReference>
<organism evidence="1 2">
    <name type="scientific">Paraflavitalea soli</name>
    <dbReference type="NCBI Taxonomy" id="2315862"/>
    <lineage>
        <taxon>Bacteria</taxon>
        <taxon>Pseudomonadati</taxon>
        <taxon>Bacteroidota</taxon>
        <taxon>Chitinophagia</taxon>
        <taxon>Chitinophagales</taxon>
        <taxon>Chitinophagaceae</taxon>
        <taxon>Paraflavitalea</taxon>
    </lineage>
</organism>
<evidence type="ECO:0000313" key="2">
    <source>
        <dbReference type="Proteomes" id="UP000263900"/>
    </source>
</evidence>
<evidence type="ECO:0000313" key="1">
    <source>
        <dbReference type="EMBL" id="AXY76710.1"/>
    </source>
</evidence>
<dbReference type="SUPFAM" id="SSF143100">
    <property type="entry name" value="TTHA1013/TTHA0281-like"/>
    <property type="match status" value="1"/>
</dbReference>
<dbReference type="InterPro" id="IPR035069">
    <property type="entry name" value="TTHA1013/TTHA0281-like"/>
</dbReference>
<dbReference type="Proteomes" id="UP000263900">
    <property type="component" value="Chromosome"/>
</dbReference>
<evidence type="ECO:0008006" key="3">
    <source>
        <dbReference type="Google" id="ProtNLM"/>
    </source>
</evidence>
<dbReference type="AlphaFoldDB" id="A0A3B7MUG1"/>
<reference evidence="1 2" key="1">
    <citation type="submission" date="2018-09" db="EMBL/GenBank/DDBJ databases">
        <title>Genome sequencing of strain 6GH32-13.</title>
        <authorList>
            <person name="Weon H.-Y."/>
            <person name="Heo J."/>
            <person name="Kwon S.-W."/>
        </authorList>
    </citation>
    <scope>NUCLEOTIDE SEQUENCE [LARGE SCALE GENOMIC DNA]</scope>
    <source>
        <strain evidence="1 2">5GH32-13</strain>
    </source>
</reference>
<dbReference type="OrthoDB" id="5297106at2"/>
<sequence length="60" mass="6866">MNDILQYKEYYASLSYSSTDDVFHGKVLAINDLISFEGSSVKELKIAFREAVDDYLTITH</sequence>
<proteinExistence type="predicted"/>